<evidence type="ECO:0000256" key="5">
    <source>
        <dbReference type="ARBA" id="ARBA00022519"/>
    </source>
</evidence>
<dbReference type="GO" id="GO:0015628">
    <property type="term" value="P:protein secretion by the type II secretion system"/>
    <property type="evidence" value="ECO:0007669"/>
    <property type="project" value="TreeGrafter"/>
</dbReference>
<evidence type="ECO:0000256" key="7">
    <source>
        <dbReference type="ARBA" id="ARBA00022989"/>
    </source>
</evidence>
<evidence type="ECO:0000256" key="2">
    <source>
        <dbReference type="ARBA" id="ARBA00005745"/>
    </source>
</evidence>
<dbReference type="Proteomes" id="UP000029986">
    <property type="component" value="Chromosome"/>
</dbReference>
<feature type="transmembrane region" description="Helical" evidence="10">
    <location>
        <begin position="165"/>
        <end position="185"/>
    </location>
</feature>
<dbReference type="InterPro" id="IPR003004">
    <property type="entry name" value="GspF/PilC"/>
</dbReference>
<keyword evidence="7 10" id="KW-1133">Transmembrane helix</keyword>
<dbReference type="Gene3D" id="1.20.81.30">
    <property type="entry name" value="Type II secretion system (T2SS), domain F"/>
    <property type="match status" value="2"/>
</dbReference>
<evidence type="ECO:0000256" key="3">
    <source>
        <dbReference type="ARBA" id="ARBA00022448"/>
    </source>
</evidence>
<comment type="similarity">
    <text evidence="2 9">Belongs to the GSP F family.</text>
</comment>
<feature type="transmembrane region" description="Helical" evidence="10">
    <location>
        <begin position="370"/>
        <end position="390"/>
    </location>
</feature>
<dbReference type="NCBIfam" id="NF007861">
    <property type="entry name" value="PRK10573.1"/>
    <property type="match status" value="1"/>
</dbReference>
<accession>A0A097R5W6</accession>
<sequence length="398" mass="44523">MAYALFTWLAIDSAQQLQTGICLAKQKDQAFLQLQRQGLTPLKMQRQYSLRPLTWKNADCIYAIEQLATLLYAGLPLAKCLLMLSEDHPHRHWRCLLQRLAQQVSMGTPLSEAMVTFSDIFPPVYSKTIATAELTGRLDQSCFALAEQQKRQAELKAKIGKALRYPALLLSVTLIVIVIMLVWVLPQFSDLYRSFNAPLPTFTRALMACSRVLIQHAPLIIGINISAVLLMLWRHQRSPSFRKQTQRMLLRLPIIGCLISTANLSQLFFSLAMTQQAGLPLLKGLDNAAQAQQNPIFRQAVEDVSQNLQQGDALSVAIKQQPIFPTLCFQLIRVGEESGGLDHMMSRLAQHYQHQANSLSDALAQMVEPIMMVIMGIVVGGLVLAMYLPIFQLGSVLQ</sequence>
<reference evidence="12 13" key="1">
    <citation type="journal article" date="2014" name="Gut Pathog.">
        <title>Gene clusters of Hafnia alvei strain FB1 important in survival and pathogenesis: a draft genome perspective.</title>
        <authorList>
            <person name="Tan J.Y."/>
            <person name="Yin W.F."/>
            <person name="Chan K.G."/>
        </authorList>
    </citation>
    <scope>NUCLEOTIDE SEQUENCE [LARGE SCALE GENOMIC DNA]</scope>
    <source>
        <strain evidence="12 13">FB1</strain>
    </source>
</reference>
<feature type="transmembrane region" description="Helical" evidence="10">
    <location>
        <begin position="205"/>
        <end position="233"/>
    </location>
</feature>
<evidence type="ECO:0000256" key="10">
    <source>
        <dbReference type="SAM" id="Phobius"/>
    </source>
</evidence>
<gene>
    <name evidence="12" type="ORF">AT03_18120</name>
</gene>
<feature type="domain" description="Type II secretion system protein GspF" evidence="11">
    <location>
        <begin position="270"/>
        <end position="389"/>
    </location>
</feature>
<keyword evidence="3 9" id="KW-0813">Transport</keyword>
<keyword evidence="8 10" id="KW-0472">Membrane</keyword>
<keyword evidence="4" id="KW-1003">Cell membrane</keyword>
<dbReference type="PROSITE" id="PS00874">
    <property type="entry name" value="T2SP_F"/>
    <property type="match status" value="1"/>
</dbReference>
<evidence type="ECO:0000313" key="13">
    <source>
        <dbReference type="Proteomes" id="UP000029986"/>
    </source>
</evidence>
<evidence type="ECO:0000259" key="11">
    <source>
        <dbReference type="Pfam" id="PF00482"/>
    </source>
</evidence>
<dbReference type="KEGG" id="hav:AT03_18120"/>
<keyword evidence="13" id="KW-1185">Reference proteome</keyword>
<dbReference type="HOGENOM" id="CLU_035032_2_0_6"/>
<keyword evidence="6 9" id="KW-0812">Transmembrane</keyword>
<evidence type="ECO:0000256" key="9">
    <source>
        <dbReference type="RuleBase" id="RU003923"/>
    </source>
</evidence>
<evidence type="ECO:0000313" key="12">
    <source>
        <dbReference type="EMBL" id="AIU74121.1"/>
    </source>
</evidence>
<dbReference type="GO" id="GO:0005886">
    <property type="term" value="C:plasma membrane"/>
    <property type="evidence" value="ECO:0007669"/>
    <property type="project" value="UniProtKB-SubCell"/>
</dbReference>
<dbReference type="FunFam" id="1.20.81.30:FF:000001">
    <property type="entry name" value="Type II secretion system protein F"/>
    <property type="match status" value="2"/>
</dbReference>
<evidence type="ECO:0000256" key="6">
    <source>
        <dbReference type="ARBA" id="ARBA00022692"/>
    </source>
</evidence>
<evidence type="ECO:0000256" key="8">
    <source>
        <dbReference type="ARBA" id="ARBA00023136"/>
    </source>
</evidence>
<feature type="domain" description="Type II secretion system protein GspF" evidence="11">
    <location>
        <begin position="64"/>
        <end position="186"/>
    </location>
</feature>
<dbReference type="eggNOG" id="COG1459">
    <property type="taxonomic scope" value="Bacteria"/>
</dbReference>
<dbReference type="InterPro" id="IPR042094">
    <property type="entry name" value="T2SS_GspF_sf"/>
</dbReference>
<evidence type="ECO:0000256" key="4">
    <source>
        <dbReference type="ARBA" id="ARBA00022475"/>
    </source>
</evidence>
<feature type="transmembrane region" description="Helical" evidence="10">
    <location>
        <begin position="254"/>
        <end position="273"/>
    </location>
</feature>
<dbReference type="OrthoDB" id="9805682at2"/>
<dbReference type="PRINTS" id="PR00812">
    <property type="entry name" value="BCTERIALGSPF"/>
</dbReference>
<dbReference type="PANTHER" id="PTHR30012">
    <property type="entry name" value="GENERAL SECRETION PATHWAY PROTEIN"/>
    <property type="match status" value="1"/>
</dbReference>
<dbReference type="InterPro" id="IPR018076">
    <property type="entry name" value="T2SS_GspF_dom"/>
</dbReference>
<proteinExistence type="inferred from homology"/>
<dbReference type="InterPro" id="IPR001992">
    <property type="entry name" value="T2SS_GspF/T4SS_PilC_CS"/>
</dbReference>
<dbReference type="AlphaFoldDB" id="A0A097R5W6"/>
<name>A0A097R5W6_HAFAL</name>
<organism evidence="12 13">
    <name type="scientific">Hafnia alvei FB1</name>
    <dbReference type="NCBI Taxonomy" id="1453496"/>
    <lineage>
        <taxon>Bacteria</taxon>
        <taxon>Pseudomonadati</taxon>
        <taxon>Pseudomonadota</taxon>
        <taxon>Gammaproteobacteria</taxon>
        <taxon>Enterobacterales</taxon>
        <taxon>Hafniaceae</taxon>
        <taxon>Hafnia</taxon>
    </lineage>
</organism>
<keyword evidence="5" id="KW-0997">Cell inner membrane</keyword>
<comment type="subcellular location">
    <subcellularLocation>
        <location evidence="1 9">Cell inner membrane</location>
        <topology evidence="1 9">Multi-pass membrane protein</topology>
    </subcellularLocation>
</comment>
<dbReference type="PATRIC" id="fig|1453496.5.peg.3730"/>
<protein>
    <submittedName>
        <fullName evidence="12">Secretion system protein</fullName>
    </submittedName>
</protein>
<evidence type="ECO:0000256" key="1">
    <source>
        <dbReference type="ARBA" id="ARBA00004429"/>
    </source>
</evidence>
<dbReference type="RefSeq" id="WP_025800348.1">
    <property type="nucleotide sequence ID" value="NZ_CP009706.1"/>
</dbReference>
<dbReference type="EMBL" id="CP009706">
    <property type="protein sequence ID" value="AIU74121.1"/>
    <property type="molecule type" value="Genomic_DNA"/>
</dbReference>
<dbReference type="Pfam" id="PF00482">
    <property type="entry name" value="T2SSF"/>
    <property type="match status" value="2"/>
</dbReference>
<dbReference type="PANTHER" id="PTHR30012:SF7">
    <property type="entry name" value="PROTEIN TRANSPORT PROTEIN HOFC HOMOLOG"/>
    <property type="match status" value="1"/>
</dbReference>